<gene>
    <name evidence="3" type="ORF">SNAT2548_LOCUS25518</name>
</gene>
<protein>
    <recommendedName>
        <fullName evidence="5">Transmembrane protein</fullName>
    </recommendedName>
</protein>
<accession>A0A812RY54</accession>
<evidence type="ECO:0000313" key="3">
    <source>
        <dbReference type="EMBL" id="CAE7459868.1"/>
    </source>
</evidence>
<feature type="region of interest" description="Disordered" evidence="1">
    <location>
        <begin position="22"/>
        <end position="51"/>
    </location>
</feature>
<proteinExistence type="predicted"/>
<feature type="transmembrane region" description="Helical" evidence="2">
    <location>
        <begin position="318"/>
        <end position="338"/>
    </location>
</feature>
<evidence type="ECO:0000256" key="1">
    <source>
        <dbReference type="SAM" id="MobiDB-lite"/>
    </source>
</evidence>
<feature type="transmembrane region" description="Helical" evidence="2">
    <location>
        <begin position="508"/>
        <end position="533"/>
    </location>
</feature>
<dbReference type="AlphaFoldDB" id="A0A812RY54"/>
<keyword evidence="4" id="KW-1185">Reference proteome</keyword>
<reference evidence="3" key="1">
    <citation type="submission" date="2021-02" db="EMBL/GenBank/DDBJ databases">
        <authorList>
            <person name="Dougan E. K."/>
            <person name="Rhodes N."/>
            <person name="Thang M."/>
            <person name="Chan C."/>
        </authorList>
    </citation>
    <scope>NUCLEOTIDE SEQUENCE</scope>
</reference>
<feature type="transmembrane region" description="Helical" evidence="2">
    <location>
        <begin position="287"/>
        <end position="306"/>
    </location>
</feature>
<feature type="transmembrane region" description="Helical" evidence="2">
    <location>
        <begin position="149"/>
        <end position="171"/>
    </location>
</feature>
<organism evidence="3 4">
    <name type="scientific">Symbiodinium natans</name>
    <dbReference type="NCBI Taxonomy" id="878477"/>
    <lineage>
        <taxon>Eukaryota</taxon>
        <taxon>Sar</taxon>
        <taxon>Alveolata</taxon>
        <taxon>Dinophyceae</taxon>
        <taxon>Suessiales</taxon>
        <taxon>Symbiodiniaceae</taxon>
        <taxon>Symbiodinium</taxon>
    </lineage>
</organism>
<dbReference type="Proteomes" id="UP000604046">
    <property type="component" value="Unassembled WGS sequence"/>
</dbReference>
<keyword evidence="2" id="KW-1133">Transmembrane helix</keyword>
<keyword evidence="2" id="KW-0472">Membrane</keyword>
<name>A0A812RY54_9DINO</name>
<dbReference type="EMBL" id="CAJNDS010002397">
    <property type="protein sequence ID" value="CAE7459868.1"/>
    <property type="molecule type" value="Genomic_DNA"/>
</dbReference>
<comment type="caution">
    <text evidence="3">The sequence shown here is derived from an EMBL/GenBank/DDBJ whole genome shotgun (WGS) entry which is preliminary data.</text>
</comment>
<evidence type="ECO:0000313" key="4">
    <source>
        <dbReference type="Proteomes" id="UP000604046"/>
    </source>
</evidence>
<feature type="transmembrane region" description="Helical" evidence="2">
    <location>
        <begin position="428"/>
        <end position="447"/>
    </location>
</feature>
<keyword evidence="2" id="KW-0812">Transmembrane</keyword>
<dbReference type="OrthoDB" id="408154at2759"/>
<feature type="compositionally biased region" description="Polar residues" evidence="1">
    <location>
        <begin position="42"/>
        <end position="51"/>
    </location>
</feature>
<evidence type="ECO:0008006" key="5">
    <source>
        <dbReference type="Google" id="ProtNLM"/>
    </source>
</evidence>
<evidence type="ECO:0000256" key="2">
    <source>
        <dbReference type="SAM" id="Phobius"/>
    </source>
</evidence>
<sequence>MAVLADPVDTSTGAMQSVLARSKQARRLESELGPPSPRGYSHGSSTVDKIQSMSSMSSSWVRSRTEGSEMSAVSSPASISTKELLTEVDPEILRGISLDVALAGLGRHLQPPDSGMFNVDPKNYALSRKAAKFHAFLSHDWASSRWMKLIALLIAFNARAASVATTIASILTGLLCAFRVLPIAPWTVLLPCATFWLFILCWQRIRSAAGFPVVVFLDKLCIAQHDEALKEKGVLGLAAFLNCSDELTILWSRRYFHRLWCSYELATFMKDMDKHACIQLIPLKMGVLLTLLAQVGSIGSALFFLSLDLDGGRVHCHITTGSLIASTVILFFPLLNYIGFEFMQELEELPRQICNFRVQEAQCFCCSNQHRHPETGAEIPCDRVTVAQTLQQWFGRPGDIGEEYCRRFNRLVRNKLGPKILRSVGGDALPLSYVLYVICSSTMPWLSTVIARIAQGPARAPAGLGSLVWSLRLLLEWAQLCLALLFIMRISMLMWKKGSSMKLRRNRLLAALAMVVPDMAAGIATWWCFVLVYDSTANSSMLPGIPFILVLLLDVYLYWPPNVRVADLEQREKDTESGMMSPGASTQASASWLSSNVGPRKGHGFALKEGFYFGKDASNLEGLPTDEQDHFSI</sequence>
<feature type="transmembrane region" description="Helical" evidence="2">
    <location>
        <begin position="183"/>
        <end position="202"/>
    </location>
</feature>
<feature type="transmembrane region" description="Helical" evidence="2">
    <location>
        <begin position="467"/>
        <end position="487"/>
    </location>
</feature>
<feature type="transmembrane region" description="Helical" evidence="2">
    <location>
        <begin position="539"/>
        <end position="559"/>
    </location>
</feature>